<dbReference type="KEGG" id="vg:80534822"/>
<dbReference type="InterPro" id="IPR004286">
    <property type="entry name" value="Herpes_UL16/UL94"/>
</dbReference>
<keyword evidence="2" id="KW-0920">Virion tegument</keyword>
<evidence type="ECO:0000313" key="6">
    <source>
        <dbReference type="EMBL" id="AFK83931.1"/>
    </source>
</evidence>
<evidence type="ECO:0000256" key="2">
    <source>
        <dbReference type="ARBA" id="ARBA00022580"/>
    </source>
</evidence>
<name>I3VQ87_9BETA</name>
<reference evidence="6 7" key="1">
    <citation type="journal article" date="2012" name="J. Virol.">
        <title>A Novel Bat Herpesvirus Encodes Homologues of Major Histocompatibility Complex Classes I and II, C-Type Lectin, and a Unique Family of Immune-Related Genes.</title>
        <authorList>
            <person name="Zhang H."/>
            <person name="Todd S."/>
            <person name="Tachedjian M."/>
            <person name="Barr J.A."/>
            <person name="Luo M."/>
            <person name="Yu M."/>
            <person name="Marsh G.A."/>
            <person name="Crameri G."/>
            <person name="Wang L.F."/>
        </authorList>
    </citation>
    <scope>NUCLEOTIDE SEQUENCE [LARGE SCALE GENOMIC DNA]</scope>
    <source>
        <strain evidence="6">B7D8</strain>
    </source>
</reference>
<evidence type="ECO:0000256" key="1">
    <source>
        <dbReference type="ARBA" id="ARBA00022562"/>
    </source>
</evidence>
<evidence type="ECO:0000256" key="4">
    <source>
        <dbReference type="ARBA" id="ARBA00022921"/>
    </source>
</evidence>
<dbReference type="GeneID" id="80534822"/>
<sequence length="341" mass="37660">MASSLTQSVTDLRCVKQFLEQECVWRLVAKELRFREYIAVCSASPTFCPESPRDDKKHVCCQLLLLRNEKGYVFCLSVNGRHLGQFICGTVTRRRYALPGMPDYYTLSFPSVLVPTSLGILPILTTPSNLIGAPSMAPGLLYEHCSLVTPDEANSLLLKGSGGKVVSRLGGVGAWALYDGDEIVLYAFVLAFDLFTAFCDRNWFPSLAYMFSRSVLCDDVKCIFCTDNGKHVDPMAGFVGCKPDEGLCMCYAPCRSPIAEITCDDHVPFLTDSDDAAFLMTKTRTATAVGVDVDAHIGVMDRDGRELPVKTAAWTLVKWDPYISRLLVLSCPIMKRLTLCP</sequence>
<keyword evidence="1" id="KW-1048">Host nucleus</keyword>
<protein>
    <submittedName>
        <fullName evidence="6">B94</fullName>
    </submittedName>
</protein>
<keyword evidence="4" id="KW-0426">Late protein</keyword>
<keyword evidence="5" id="KW-1035">Host cytoplasm</keyword>
<dbReference type="EMBL" id="JQ805139">
    <property type="protein sequence ID" value="AFK83931.1"/>
    <property type="molecule type" value="Genomic_DNA"/>
</dbReference>
<evidence type="ECO:0000256" key="5">
    <source>
        <dbReference type="ARBA" id="ARBA00023200"/>
    </source>
</evidence>
<keyword evidence="3" id="KW-0946">Virion</keyword>
<dbReference type="Pfam" id="PF03044">
    <property type="entry name" value="Herpes_UL16"/>
    <property type="match status" value="1"/>
</dbReference>
<dbReference type="RefSeq" id="YP_010797119.1">
    <property type="nucleotide sequence ID" value="NC_076129.1"/>
</dbReference>
<accession>I3VQ87</accession>
<proteinExistence type="predicted"/>
<keyword evidence="7" id="KW-1185">Reference proteome</keyword>
<organism evidence="6 7">
    <name type="scientific">miniopterid betaherpesvirus 1</name>
    <dbReference type="NCBI Taxonomy" id="3070189"/>
    <lineage>
        <taxon>Viruses</taxon>
        <taxon>Duplodnaviria</taxon>
        <taxon>Heunggongvirae</taxon>
        <taxon>Peploviricota</taxon>
        <taxon>Herviviricetes</taxon>
        <taxon>Herpesvirales</taxon>
        <taxon>Orthoherpesviridae</taxon>
        <taxon>Betaherpesvirinae</taxon>
        <taxon>Quwivirus</taxon>
        <taxon>Quwivirus miniopteridbeta1</taxon>
    </lineage>
</organism>
<dbReference type="GO" id="GO:0044423">
    <property type="term" value="C:virion component"/>
    <property type="evidence" value="ECO:0007669"/>
    <property type="project" value="UniProtKB-KW"/>
</dbReference>
<evidence type="ECO:0000256" key="3">
    <source>
        <dbReference type="ARBA" id="ARBA00022844"/>
    </source>
</evidence>
<evidence type="ECO:0000313" key="7">
    <source>
        <dbReference type="Proteomes" id="UP000103899"/>
    </source>
</evidence>
<dbReference type="Proteomes" id="UP000103899">
    <property type="component" value="Segment"/>
</dbReference>